<evidence type="ECO:0000313" key="2">
    <source>
        <dbReference type="EMBL" id="RCX03155.1"/>
    </source>
</evidence>
<keyword evidence="1" id="KW-0472">Membrane</keyword>
<evidence type="ECO:0000256" key="1">
    <source>
        <dbReference type="SAM" id="Phobius"/>
    </source>
</evidence>
<accession>A0A369A1T6</accession>
<organism evidence="2 3">
    <name type="scientific">Schleiferia thermophila</name>
    <dbReference type="NCBI Taxonomy" id="884107"/>
    <lineage>
        <taxon>Bacteria</taxon>
        <taxon>Pseudomonadati</taxon>
        <taxon>Bacteroidota</taxon>
        <taxon>Flavobacteriia</taxon>
        <taxon>Flavobacteriales</taxon>
        <taxon>Schleiferiaceae</taxon>
        <taxon>Schleiferia</taxon>
    </lineage>
</organism>
<keyword evidence="1" id="KW-1133">Transmembrane helix</keyword>
<keyword evidence="3" id="KW-1185">Reference proteome</keyword>
<comment type="caution">
    <text evidence="2">The sequence shown here is derived from an EMBL/GenBank/DDBJ whole genome shotgun (WGS) entry which is preliminary data.</text>
</comment>
<proteinExistence type="predicted"/>
<feature type="transmembrane region" description="Helical" evidence="1">
    <location>
        <begin position="12"/>
        <end position="33"/>
    </location>
</feature>
<protein>
    <recommendedName>
        <fullName evidence="4">DUF1648 domain-containing protein</fullName>
    </recommendedName>
</protein>
<gene>
    <name evidence="2" type="ORF">DES35_10333</name>
</gene>
<dbReference type="AlphaFoldDB" id="A0A369A1T6"/>
<name>A0A369A1T6_9FLAO</name>
<evidence type="ECO:0008006" key="4">
    <source>
        <dbReference type="Google" id="ProtNLM"/>
    </source>
</evidence>
<feature type="transmembrane region" description="Helical" evidence="1">
    <location>
        <begin position="103"/>
        <end position="128"/>
    </location>
</feature>
<feature type="transmembrane region" description="Helical" evidence="1">
    <location>
        <begin position="62"/>
        <end position="79"/>
    </location>
</feature>
<evidence type="ECO:0000313" key="3">
    <source>
        <dbReference type="Proteomes" id="UP000253517"/>
    </source>
</evidence>
<dbReference type="EMBL" id="QPJS01000003">
    <property type="protein sequence ID" value="RCX03155.1"/>
    <property type="molecule type" value="Genomic_DNA"/>
</dbReference>
<keyword evidence="1" id="KW-0812">Transmembrane</keyword>
<feature type="transmembrane region" description="Helical" evidence="1">
    <location>
        <begin position="140"/>
        <end position="162"/>
    </location>
</feature>
<reference evidence="2 3" key="1">
    <citation type="submission" date="2018-07" db="EMBL/GenBank/DDBJ databases">
        <title>Genomic Encyclopedia of Type Strains, Phase IV (KMG-IV): sequencing the most valuable type-strain genomes for metagenomic binning, comparative biology and taxonomic classification.</title>
        <authorList>
            <person name="Goeker M."/>
        </authorList>
    </citation>
    <scope>NUCLEOTIDE SEQUENCE [LARGE SCALE GENOMIC DNA]</scope>
    <source>
        <strain evidence="2 3">DSM 21410</strain>
    </source>
</reference>
<dbReference type="Proteomes" id="UP000253517">
    <property type="component" value="Unassembled WGS sequence"/>
</dbReference>
<sequence>MVVKKPLKLLLVIDYLLESLAIVLIIISFFIVFDSYSRLPDEIYISYGLNGLPDKAGHKSNLYFLPFMALLLYALLSSLQKNPDLLLSPNTNDDHRRDISERFLIKLLTICKLIVSTGSLIIVYRSIWFPIGYDPLSPNLFSIIVFVILSVPIILLILKFAFELKRRKSRV</sequence>